<dbReference type="EMBL" id="LT838813">
    <property type="protein sequence ID" value="SMD43253.1"/>
    <property type="molecule type" value="Genomic_DNA"/>
</dbReference>
<keyword evidence="3" id="KW-1185">Reference proteome</keyword>
<dbReference type="InterPro" id="IPR025250">
    <property type="entry name" value="DUF4199"/>
</dbReference>
<organism evidence="2 3">
    <name type="scientific">Aquiflexum balticum DSM 16537</name>
    <dbReference type="NCBI Taxonomy" id="758820"/>
    <lineage>
        <taxon>Bacteria</taxon>
        <taxon>Pseudomonadati</taxon>
        <taxon>Bacteroidota</taxon>
        <taxon>Cytophagia</taxon>
        <taxon>Cytophagales</taxon>
        <taxon>Cyclobacteriaceae</taxon>
        <taxon>Aquiflexum</taxon>
    </lineage>
</organism>
<dbReference type="Pfam" id="PF13858">
    <property type="entry name" value="DUF4199"/>
    <property type="match status" value="1"/>
</dbReference>
<name>A0A1W2H2U8_9BACT</name>
<feature type="transmembrane region" description="Helical" evidence="1">
    <location>
        <begin position="36"/>
        <end position="56"/>
    </location>
</feature>
<protein>
    <recommendedName>
        <fullName evidence="4">DUF4199 domain-containing protein</fullName>
    </recommendedName>
</protein>
<dbReference type="RefSeq" id="WP_084119991.1">
    <property type="nucleotide sequence ID" value="NZ_LT838813.1"/>
</dbReference>
<evidence type="ECO:0000313" key="3">
    <source>
        <dbReference type="Proteomes" id="UP000192333"/>
    </source>
</evidence>
<keyword evidence="1" id="KW-0472">Membrane</keyword>
<keyword evidence="1" id="KW-1133">Transmembrane helix</keyword>
<sequence length="170" mass="19569">MNRYLDSTYRFGLIGGVFCVIAFLLFQWLGYDPSNLSMLFGVVLIPIFLFLGIRFFKKDVNQGELGFSQGMLIGFLIYTMIGVISGLGIWFILLISPELFAELKSLKIEVLDSNKEMIISQLNEESFDTTYKQILGMTEWDIALNDFIWKILPGLFFTIIFSIILRKTKF</sequence>
<dbReference type="AlphaFoldDB" id="A0A1W2H2U8"/>
<dbReference type="STRING" id="758820.SAMN00777080_1838"/>
<keyword evidence="1" id="KW-0812">Transmembrane</keyword>
<evidence type="ECO:0000256" key="1">
    <source>
        <dbReference type="SAM" id="Phobius"/>
    </source>
</evidence>
<reference evidence="3" key="1">
    <citation type="submission" date="2017-04" db="EMBL/GenBank/DDBJ databases">
        <authorList>
            <person name="Varghese N."/>
            <person name="Submissions S."/>
        </authorList>
    </citation>
    <scope>NUCLEOTIDE SEQUENCE [LARGE SCALE GENOMIC DNA]</scope>
    <source>
        <strain evidence="3">DSM 16537</strain>
    </source>
</reference>
<evidence type="ECO:0000313" key="2">
    <source>
        <dbReference type="EMBL" id="SMD43253.1"/>
    </source>
</evidence>
<dbReference type="OrthoDB" id="850943at2"/>
<dbReference type="Proteomes" id="UP000192333">
    <property type="component" value="Chromosome I"/>
</dbReference>
<accession>A0A1W2H2U8</accession>
<evidence type="ECO:0008006" key="4">
    <source>
        <dbReference type="Google" id="ProtNLM"/>
    </source>
</evidence>
<gene>
    <name evidence="2" type="ORF">SAMN00777080_1838</name>
</gene>
<feature type="transmembrane region" description="Helical" evidence="1">
    <location>
        <begin position="147"/>
        <end position="165"/>
    </location>
</feature>
<feature type="transmembrane region" description="Helical" evidence="1">
    <location>
        <begin position="12"/>
        <end position="30"/>
    </location>
</feature>
<feature type="transmembrane region" description="Helical" evidence="1">
    <location>
        <begin position="76"/>
        <end position="96"/>
    </location>
</feature>
<proteinExistence type="predicted"/>